<dbReference type="STRING" id="1193682.BJP25_25235"/>
<feature type="domain" description="Methyltransferase type 11" evidence="1">
    <location>
        <begin position="28"/>
        <end position="119"/>
    </location>
</feature>
<proteinExistence type="predicted"/>
<organism evidence="2 3">
    <name type="scientific">Actinokineospora bangkokensis</name>
    <dbReference type="NCBI Taxonomy" id="1193682"/>
    <lineage>
        <taxon>Bacteria</taxon>
        <taxon>Bacillati</taxon>
        <taxon>Actinomycetota</taxon>
        <taxon>Actinomycetes</taxon>
        <taxon>Pseudonocardiales</taxon>
        <taxon>Pseudonocardiaceae</taxon>
        <taxon>Actinokineospora</taxon>
    </lineage>
</organism>
<name>A0A1Q9LI58_9PSEU</name>
<dbReference type="AlphaFoldDB" id="A0A1Q9LI58"/>
<gene>
    <name evidence="2" type="ORF">BJP25_25235</name>
</gene>
<dbReference type="EMBL" id="MKQR01000020">
    <property type="protein sequence ID" value="OLR91732.1"/>
    <property type="molecule type" value="Genomic_DNA"/>
</dbReference>
<dbReference type="Proteomes" id="UP000186040">
    <property type="component" value="Unassembled WGS sequence"/>
</dbReference>
<dbReference type="InterPro" id="IPR013216">
    <property type="entry name" value="Methyltransf_11"/>
</dbReference>
<dbReference type="GO" id="GO:0008757">
    <property type="term" value="F:S-adenosylmethionine-dependent methyltransferase activity"/>
    <property type="evidence" value="ECO:0007669"/>
    <property type="project" value="InterPro"/>
</dbReference>
<dbReference type="InterPro" id="IPR029063">
    <property type="entry name" value="SAM-dependent_MTases_sf"/>
</dbReference>
<evidence type="ECO:0000313" key="2">
    <source>
        <dbReference type="EMBL" id="OLR91732.1"/>
    </source>
</evidence>
<keyword evidence="3" id="KW-1185">Reference proteome</keyword>
<accession>A0A1Q9LI58</accession>
<dbReference type="Pfam" id="PF08241">
    <property type="entry name" value="Methyltransf_11"/>
    <property type="match status" value="1"/>
</dbReference>
<dbReference type="SUPFAM" id="SSF53335">
    <property type="entry name" value="S-adenosyl-L-methionine-dependent methyltransferases"/>
    <property type="match status" value="1"/>
</dbReference>
<reference evidence="2 3" key="1">
    <citation type="submission" date="2016-10" db="EMBL/GenBank/DDBJ databases">
        <title>The Draft Genome Sequence of Actinokineospora bangkokensis 44EHWT reveals the biosynthetic pathway of antifungal compounds Thailandins with unusual extender unit butylmalonyl-CoA.</title>
        <authorList>
            <person name="Greule A."/>
            <person name="Intra B."/>
            <person name="Flemming S."/>
            <person name="Rommel M.G."/>
            <person name="Panbangred W."/>
            <person name="Bechthold A."/>
        </authorList>
    </citation>
    <scope>NUCLEOTIDE SEQUENCE [LARGE SCALE GENOMIC DNA]</scope>
    <source>
        <strain evidence="2 3">44EHW</strain>
    </source>
</reference>
<dbReference type="Gene3D" id="3.40.50.150">
    <property type="entry name" value="Vaccinia Virus protein VP39"/>
    <property type="match status" value="1"/>
</dbReference>
<dbReference type="PANTHER" id="PTHR43591:SF110">
    <property type="entry name" value="RHODANESE DOMAIN-CONTAINING PROTEIN"/>
    <property type="match status" value="1"/>
</dbReference>
<dbReference type="PANTHER" id="PTHR43591">
    <property type="entry name" value="METHYLTRANSFERASE"/>
    <property type="match status" value="1"/>
</dbReference>
<protein>
    <recommendedName>
        <fullName evidence="1">Methyltransferase type 11 domain-containing protein</fullName>
    </recommendedName>
</protein>
<comment type="caution">
    <text evidence="2">The sequence shown here is derived from an EMBL/GenBank/DDBJ whole genome shotgun (WGS) entry which is preliminary data.</text>
</comment>
<evidence type="ECO:0000259" key="1">
    <source>
        <dbReference type="Pfam" id="PF08241"/>
    </source>
</evidence>
<dbReference type="CDD" id="cd02440">
    <property type="entry name" value="AdoMet_MTases"/>
    <property type="match status" value="1"/>
</dbReference>
<sequence length="238" mass="25101">MLRRLDALPQTRVLRDLAYARLGAGRGVDVGAGRGTVVAELAERGFAPVGVDLSEAMVAEAAREHPGHDFRVGDAYALPMADGELDWYHAERVYIHLDDPDRAAAEALRVLRPGGRVVVVDMDMDAMSVATDLPLLARAVLGATCDDLANGRAGVRAADTLRGAGFTDVEVLPYSPAHTDPDMVWPLYPGPGLAIAQRTGAITAAEAEQVVAEVRRRGAAGTFLAVPALFVVSGTRPA</sequence>
<evidence type="ECO:0000313" key="3">
    <source>
        <dbReference type="Proteomes" id="UP000186040"/>
    </source>
</evidence>